<feature type="compositionally biased region" description="Low complexity" evidence="1">
    <location>
        <begin position="115"/>
        <end position="136"/>
    </location>
</feature>
<feature type="compositionally biased region" description="Acidic residues" evidence="1">
    <location>
        <begin position="490"/>
        <end position="501"/>
    </location>
</feature>
<dbReference type="PANTHER" id="PTHR28535">
    <property type="entry name" value="ZINC FINGER GRF-TYPE CONTAINING 1"/>
    <property type="match status" value="1"/>
</dbReference>
<dbReference type="GO" id="GO:0035861">
    <property type="term" value="C:site of double-strand break"/>
    <property type="evidence" value="ECO:0007669"/>
    <property type="project" value="TreeGrafter"/>
</dbReference>
<accession>A0A9Q8P9U9</accession>
<dbReference type="PANTHER" id="PTHR28535:SF1">
    <property type="entry name" value="PROTEIN ZGRF1"/>
    <property type="match status" value="1"/>
</dbReference>
<dbReference type="RefSeq" id="XP_047762757.1">
    <property type="nucleotide sequence ID" value="XM_047904664.1"/>
</dbReference>
<feature type="compositionally biased region" description="Basic and acidic residues" evidence="1">
    <location>
        <begin position="105"/>
        <end position="114"/>
    </location>
</feature>
<dbReference type="AlphaFoldDB" id="A0A9Q8P9U9"/>
<feature type="region of interest" description="Disordered" evidence="1">
    <location>
        <begin position="696"/>
        <end position="733"/>
    </location>
</feature>
<proteinExistence type="predicted"/>
<dbReference type="GO" id="GO:0006302">
    <property type="term" value="P:double-strand break repair"/>
    <property type="evidence" value="ECO:0007669"/>
    <property type="project" value="TreeGrafter"/>
</dbReference>
<dbReference type="OMA" id="FDLFDWR"/>
<dbReference type="Proteomes" id="UP000756132">
    <property type="component" value="Chromosome 5"/>
</dbReference>
<feature type="compositionally biased region" description="Polar residues" evidence="1">
    <location>
        <begin position="403"/>
        <end position="420"/>
    </location>
</feature>
<evidence type="ECO:0000259" key="2">
    <source>
        <dbReference type="Pfam" id="PF10382"/>
    </source>
</evidence>
<gene>
    <name evidence="3" type="ORF">CLAFUR5_05516</name>
</gene>
<feature type="region of interest" description="Disordered" evidence="1">
    <location>
        <begin position="355"/>
        <end position="629"/>
    </location>
</feature>
<evidence type="ECO:0000313" key="3">
    <source>
        <dbReference type="EMBL" id="UJO18391.1"/>
    </source>
</evidence>
<dbReference type="Pfam" id="PF10382">
    <property type="entry name" value="ZGRF1-like_N"/>
    <property type="match status" value="1"/>
</dbReference>
<feature type="domain" description="5'-3' DNA helicase ZGRF1-like N-terminal" evidence="2">
    <location>
        <begin position="23"/>
        <end position="104"/>
    </location>
</feature>
<reference evidence="3" key="2">
    <citation type="journal article" date="2022" name="Microb. Genom.">
        <title>A chromosome-scale genome assembly of the tomato pathogen Cladosporium fulvum reveals a compartmentalized genome architecture and the presence of a dispensable chromosome.</title>
        <authorList>
            <person name="Zaccaron A.Z."/>
            <person name="Chen L.H."/>
            <person name="Samaras A."/>
            <person name="Stergiopoulos I."/>
        </authorList>
    </citation>
    <scope>NUCLEOTIDE SEQUENCE</scope>
    <source>
        <strain evidence="3">Race5_Kim</strain>
    </source>
</reference>
<dbReference type="InterPro" id="IPR018838">
    <property type="entry name" value="ZGRF1-like_N"/>
</dbReference>
<feature type="region of interest" description="Disordered" evidence="1">
    <location>
        <begin position="159"/>
        <end position="341"/>
    </location>
</feature>
<feature type="compositionally biased region" description="Polar residues" evidence="1">
    <location>
        <begin position="379"/>
        <end position="389"/>
    </location>
</feature>
<feature type="compositionally biased region" description="Polar residues" evidence="1">
    <location>
        <begin position="300"/>
        <end position="313"/>
    </location>
</feature>
<feature type="compositionally biased region" description="Basic and acidic residues" evidence="1">
    <location>
        <begin position="563"/>
        <end position="576"/>
    </location>
</feature>
<evidence type="ECO:0000313" key="4">
    <source>
        <dbReference type="Proteomes" id="UP000756132"/>
    </source>
</evidence>
<feature type="region of interest" description="Disordered" evidence="1">
    <location>
        <begin position="658"/>
        <end position="682"/>
    </location>
</feature>
<dbReference type="EMBL" id="CP090167">
    <property type="protein sequence ID" value="UJO18391.1"/>
    <property type="molecule type" value="Genomic_DNA"/>
</dbReference>
<dbReference type="GO" id="GO:0005634">
    <property type="term" value="C:nucleus"/>
    <property type="evidence" value="ECO:0007669"/>
    <property type="project" value="TreeGrafter"/>
</dbReference>
<dbReference type="InterPro" id="IPR052800">
    <property type="entry name" value="DNA_Repair_Helicase_ZGRF1"/>
</dbReference>
<name>A0A9Q8P9U9_PASFU</name>
<dbReference type="KEGG" id="ffu:CLAFUR5_05516"/>
<dbReference type="GeneID" id="71985394"/>
<organism evidence="3 4">
    <name type="scientific">Passalora fulva</name>
    <name type="common">Tomato leaf mold</name>
    <name type="synonym">Cladosporium fulvum</name>
    <dbReference type="NCBI Taxonomy" id="5499"/>
    <lineage>
        <taxon>Eukaryota</taxon>
        <taxon>Fungi</taxon>
        <taxon>Dikarya</taxon>
        <taxon>Ascomycota</taxon>
        <taxon>Pezizomycotina</taxon>
        <taxon>Dothideomycetes</taxon>
        <taxon>Dothideomycetidae</taxon>
        <taxon>Mycosphaerellales</taxon>
        <taxon>Mycosphaerellaceae</taxon>
        <taxon>Fulvia</taxon>
    </lineage>
</organism>
<reference evidence="3" key="1">
    <citation type="submission" date="2021-12" db="EMBL/GenBank/DDBJ databases">
        <authorList>
            <person name="Zaccaron A."/>
            <person name="Stergiopoulos I."/>
        </authorList>
    </citation>
    <scope>NUCLEOTIDE SEQUENCE</scope>
    <source>
        <strain evidence="3">Race5_Kim</strain>
    </source>
</reference>
<feature type="compositionally biased region" description="Low complexity" evidence="1">
    <location>
        <begin position="327"/>
        <end position="336"/>
    </location>
</feature>
<evidence type="ECO:0000256" key="1">
    <source>
        <dbReference type="SAM" id="MobiDB-lite"/>
    </source>
</evidence>
<feature type="region of interest" description="Disordered" evidence="1">
    <location>
        <begin position="95"/>
        <end position="141"/>
    </location>
</feature>
<protein>
    <recommendedName>
        <fullName evidence="2">5'-3' DNA helicase ZGRF1-like N-terminal domain-containing protein</fullName>
    </recommendedName>
</protein>
<dbReference type="OrthoDB" id="6513042at2759"/>
<feature type="compositionally biased region" description="Low complexity" evidence="1">
    <location>
        <begin position="203"/>
        <end position="219"/>
    </location>
</feature>
<feature type="compositionally biased region" description="Polar residues" evidence="1">
    <location>
        <begin position="95"/>
        <end position="104"/>
    </location>
</feature>
<sequence length="733" mass="79496">MTAAVFRNTPPLSVPPRQNTAPVLDFNCLYTRDVKKKAKKWQDGLLRYHTFNKRVMVYDEGRNLVGDTHWAGDEAVQEGDELRLERNGVMVQVGDNTGQTQTDLTELRKSRQKDSATVSAASLGTATSTARATPTPSGWPLSTTLSRANTQLKHRSLNALLGTPKGPIGKASLPQKSPFEERQAEAENDGWEEGRPPKRQRNTAPAWTLTRTTKTPTPASKAQEPLWARTADAAKQKKKKAPTQTGQQQLGTKEIIDLSDDAESSNKFFPGFSDEVLARSSSPPKRQESAVEVSNKIVARSSSSAFQTQQSKPSGRPPASGKQNRSAAAAPEQIAAPGTTYVRVSPEVTAKALCLESSPSSETEGRTSPKVQRAPTVASKPTSSRTGQTLRLAASAPKKRTLLCQNQLSKKPRTVASTNAEIRARSTVGDDESAQERPAASLTKLQARLARIEKKKGSTSSARLGPAKAKPAPIELDCDTDTGNGAFGDFSDDEDEEEEEVVVVVDAESPRHQTTHETSAIELRCLDSMMLPPAVPAADKEARPRAKPPAPAPTRTSAQPQERQFRRVLSEPDTGKSSRTKRVPGAPVRYTPTPSPTKRSRESTPVLPAGEESKRSVAEPAPAPGFCASRQKKPLQKFVSLNMTSNGTSKVMLSKPFQAAGKTPKARAKEPETPKDIGPWTREAFDLFTWRPPNWDEEQWCEKRPEEASNASDKQPRPPPPGLSGGAALPYTV</sequence>
<keyword evidence="4" id="KW-1185">Reference proteome</keyword>